<organism evidence="1 2">
    <name type="scientific">Ktedonobacter robiniae</name>
    <dbReference type="NCBI Taxonomy" id="2778365"/>
    <lineage>
        <taxon>Bacteria</taxon>
        <taxon>Bacillati</taxon>
        <taxon>Chloroflexota</taxon>
        <taxon>Ktedonobacteria</taxon>
        <taxon>Ktedonobacterales</taxon>
        <taxon>Ktedonobacteraceae</taxon>
        <taxon>Ktedonobacter</taxon>
    </lineage>
</organism>
<protein>
    <submittedName>
        <fullName evidence="1">Uncharacterized protein</fullName>
    </submittedName>
</protein>
<evidence type="ECO:0000313" key="2">
    <source>
        <dbReference type="Proteomes" id="UP000654345"/>
    </source>
</evidence>
<gene>
    <name evidence="1" type="ORF">KSB_65150</name>
</gene>
<evidence type="ECO:0000313" key="1">
    <source>
        <dbReference type="EMBL" id="GHO58040.1"/>
    </source>
</evidence>
<keyword evidence="2" id="KW-1185">Reference proteome</keyword>
<sequence>MLCSQYTKVLLCNFMVSEIYSGATMHIDEVAIKEYEGKRGFVSILVEFS</sequence>
<name>A0ABQ3V0A4_9CHLR</name>
<proteinExistence type="predicted"/>
<dbReference type="Proteomes" id="UP000654345">
    <property type="component" value="Unassembled WGS sequence"/>
</dbReference>
<reference evidence="1 2" key="1">
    <citation type="journal article" date="2021" name="Int. J. Syst. Evol. Microbiol.">
        <title>Reticulibacter mediterranei gen. nov., sp. nov., within the new family Reticulibacteraceae fam. nov., and Ktedonospora formicarum gen. nov., sp. nov., Ktedonobacter robiniae sp. nov., Dictyobacter formicarum sp. nov. and Dictyobacter arantiisoli sp. nov., belonging to the class Ktedonobacteria.</title>
        <authorList>
            <person name="Yabe S."/>
            <person name="Zheng Y."/>
            <person name="Wang C.M."/>
            <person name="Sakai Y."/>
            <person name="Abe K."/>
            <person name="Yokota A."/>
            <person name="Donadio S."/>
            <person name="Cavaletti L."/>
            <person name="Monciardini P."/>
        </authorList>
    </citation>
    <scope>NUCLEOTIDE SEQUENCE [LARGE SCALE GENOMIC DNA]</scope>
    <source>
        <strain evidence="1 2">SOSP1-30</strain>
    </source>
</reference>
<accession>A0ABQ3V0A4</accession>
<comment type="caution">
    <text evidence="1">The sequence shown here is derived from an EMBL/GenBank/DDBJ whole genome shotgun (WGS) entry which is preliminary data.</text>
</comment>
<dbReference type="EMBL" id="BNJG01000002">
    <property type="protein sequence ID" value="GHO58040.1"/>
    <property type="molecule type" value="Genomic_DNA"/>
</dbReference>